<feature type="compositionally biased region" description="Basic residues" evidence="1">
    <location>
        <begin position="223"/>
        <end position="237"/>
    </location>
</feature>
<evidence type="ECO:0000256" key="1">
    <source>
        <dbReference type="SAM" id="MobiDB-lite"/>
    </source>
</evidence>
<dbReference type="GO" id="GO:0070824">
    <property type="term" value="C:SHREC complex"/>
    <property type="evidence" value="ECO:0007669"/>
    <property type="project" value="InterPro"/>
</dbReference>
<dbReference type="GO" id="GO:0030466">
    <property type="term" value="P:silent mating-type cassette heterochromatin formation"/>
    <property type="evidence" value="ECO:0007669"/>
    <property type="project" value="TreeGrafter"/>
</dbReference>
<dbReference type="EMBL" id="SDEE01000030">
    <property type="protein sequence ID" value="RXW23895.1"/>
    <property type="molecule type" value="Genomic_DNA"/>
</dbReference>
<dbReference type="AlphaFoldDB" id="A0A4Q2DY17"/>
<dbReference type="InterPro" id="IPR038986">
    <property type="entry name" value="Clr2"/>
</dbReference>
<dbReference type="Pfam" id="PF16761">
    <property type="entry name" value="Clr2_transil"/>
    <property type="match status" value="1"/>
</dbReference>
<feature type="compositionally biased region" description="Polar residues" evidence="1">
    <location>
        <begin position="483"/>
        <end position="493"/>
    </location>
</feature>
<feature type="region of interest" description="Disordered" evidence="1">
    <location>
        <begin position="292"/>
        <end position="313"/>
    </location>
</feature>
<dbReference type="PANTHER" id="PTHR38046:SF1">
    <property type="entry name" value="CRYPTIC LOCI REGULATOR 2"/>
    <property type="match status" value="1"/>
</dbReference>
<feature type="region of interest" description="Disordered" evidence="1">
    <location>
        <begin position="421"/>
        <end position="499"/>
    </location>
</feature>
<dbReference type="InterPro" id="IPR031915">
    <property type="entry name" value="Clr2_N"/>
</dbReference>
<feature type="region of interest" description="Disordered" evidence="1">
    <location>
        <begin position="362"/>
        <end position="393"/>
    </location>
</feature>
<organism evidence="3 4">
    <name type="scientific">Candolleomyces aberdarensis</name>
    <dbReference type="NCBI Taxonomy" id="2316362"/>
    <lineage>
        <taxon>Eukaryota</taxon>
        <taxon>Fungi</taxon>
        <taxon>Dikarya</taxon>
        <taxon>Basidiomycota</taxon>
        <taxon>Agaricomycotina</taxon>
        <taxon>Agaricomycetes</taxon>
        <taxon>Agaricomycetidae</taxon>
        <taxon>Agaricales</taxon>
        <taxon>Agaricineae</taxon>
        <taxon>Psathyrellaceae</taxon>
        <taxon>Candolleomyces</taxon>
    </lineage>
</organism>
<proteinExistence type="predicted"/>
<protein>
    <recommendedName>
        <fullName evidence="2">Cryptic loci regulator 2 N-terminal domain-containing protein</fullName>
    </recommendedName>
</protein>
<reference evidence="3 4" key="1">
    <citation type="submission" date="2019-01" db="EMBL/GenBank/DDBJ databases">
        <title>Draft genome sequence of Psathyrella aberdarensis IHI B618.</title>
        <authorList>
            <person name="Buettner E."/>
            <person name="Kellner H."/>
        </authorList>
    </citation>
    <scope>NUCLEOTIDE SEQUENCE [LARGE SCALE GENOMIC DNA]</scope>
    <source>
        <strain evidence="3 4">IHI B618</strain>
    </source>
</reference>
<dbReference type="GO" id="GO:0031934">
    <property type="term" value="C:mating-type region heterochromatin"/>
    <property type="evidence" value="ECO:0007669"/>
    <property type="project" value="TreeGrafter"/>
</dbReference>
<feature type="compositionally biased region" description="Acidic residues" evidence="1">
    <location>
        <begin position="1086"/>
        <end position="1096"/>
    </location>
</feature>
<name>A0A4Q2DY17_9AGAR</name>
<sequence length="1106" mass="121171">MRNATGNPNLRIPANPVYIDFPRTDGDPRTWPTNIQYAEDNEGQINWMKELELDHPIAIKWRLVVGKALAMDMGREPADSAVLRNWPTHYKMYDHHKGPARGNVRHDIYLYGPQSRRFRSPNEFVAHALWLCRDPTMDTKNCFCKYCKKIPQKIISSALDSIIQTTPSQANMSPTPSQAAPNATAGPSGTQVSAAGKDIYSALQKQAWARQLKDRDATSLAQRRAKREKRLQHKGKGKSAEGAEVPKVFAAVQKPLMPISALKPSQHVLEFPMLAQRNRDLRAVYSRSANDKAGYTSQEGNEPYGWPGESQENPPIRRLFRDHEVVWARLPGDGIVLQPGSPHRITEWPAVIDEFKVKNTPVHIDPPQNLAPVTSPGVGSTGSSQLQGKQPEILSVDRQTTLNIGSSSNSNYRSLTIATSPFSTQPSSSLATPSGLPIPPSSASSNAPSISFPPTNNASSTAFPSSATSGGRASPVLPPSPKSPNATATSTSEPDGAEPAEWIVQESTIYTVRLIGTNQKVNFTDRDVLPYLATVPSEELIDLLKAVPVQYMDFDRAKISKYDAIAAAKGQNDRMDEGLGEDRIAMYEGACAFAFALQIAADVCEFWSLTDKWEFKYLPPGYATGDVRVNIVSSTSNPQGGNSQQQQKQQPESISSAPAFRPVTTVQTTTITGGLSLSQAIEQAGRHNADVAAASEARAAETGPVYRETSSLSVKMSDQQVRETVAGVLGIGPRTLKNPGAGLSASKPTAQDHGRSAVPQHFTQVRFQGMWWGGERIWVDDFVRLKMGRKAVAPNGAPNVYKASGDGKKTAAFRAAAMQRALGGSGSIDGIDLFGAGANGKGKGREVDLSYFPELPEGANRRSVFMKINSLFVVDVRKRDGKVKKEGRVSGILYELADVDWEETEPDLLEEYENEKQQREEVLQRRSKATSSFQASVDESLLPSSKPPGTAKSPAPQPSPPDYYLIPQAPKHYRFRRIIKAGHEVVLNLSLVSGRYYPRLLSHPLVAGMVAGYEEDWKTVTYKYGNPFALEGLHPGHCSAVDPLIYKKSRVRMFEDADIQVQEQMARFKEDRIADEAEVNGQHDDAMDEDAGEESDELKLNTMLVD</sequence>
<feature type="domain" description="Cryptic loci regulator 2 N-terminal" evidence="2">
    <location>
        <begin position="82"/>
        <end position="147"/>
    </location>
</feature>
<dbReference type="PANTHER" id="PTHR38046">
    <property type="entry name" value="CRYPTIC LOCI REGULATOR 2"/>
    <property type="match status" value="1"/>
</dbReference>
<keyword evidence="4" id="KW-1185">Reference proteome</keyword>
<evidence type="ECO:0000313" key="4">
    <source>
        <dbReference type="Proteomes" id="UP000290288"/>
    </source>
</evidence>
<gene>
    <name evidence="3" type="ORF">EST38_g1976</name>
</gene>
<dbReference type="OrthoDB" id="2421327at2759"/>
<accession>A0A4Q2DY17</accession>
<feature type="region of interest" description="Disordered" evidence="1">
    <location>
        <begin position="737"/>
        <end position="757"/>
    </location>
</feature>
<feature type="region of interest" description="Disordered" evidence="1">
    <location>
        <begin position="211"/>
        <end position="242"/>
    </location>
</feature>
<feature type="region of interest" description="Disordered" evidence="1">
    <location>
        <begin position="1077"/>
        <end position="1100"/>
    </location>
</feature>
<dbReference type="GO" id="GO:0033553">
    <property type="term" value="C:rDNA heterochromatin"/>
    <property type="evidence" value="ECO:0007669"/>
    <property type="project" value="TreeGrafter"/>
</dbReference>
<evidence type="ECO:0000259" key="2">
    <source>
        <dbReference type="Pfam" id="PF16761"/>
    </source>
</evidence>
<evidence type="ECO:0000313" key="3">
    <source>
        <dbReference type="EMBL" id="RXW23895.1"/>
    </source>
</evidence>
<feature type="region of interest" description="Disordered" evidence="1">
    <location>
        <begin position="633"/>
        <end position="662"/>
    </location>
</feature>
<feature type="compositionally biased region" description="Low complexity" evidence="1">
    <location>
        <begin position="372"/>
        <end position="384"/>
    </location>
</feature>
<comment type="caution">
    <text evidence="3">The sequence shown here is derived from an EMBL/GenBank/DDBJ whole genome shotgun (WGS) entry which is preliminary data.</text>
</comment>
<feature type="compositionally biased region" description="Low complexity" evidence="1">
    <location>
        <begin position="441"/>
        <end position="469"/>
    </location>
</feature>
<feature type="compositionally biased region" description="Polar residues" evidence="1">
    <location>
        <begin position="421"/>
        <end position="432"/>
    </location>
</feature>
<dbReference type="Proteomes" id="UP000290288">
    <property type="component" value="Unassembled WGS sequence"/>
</dbReference>
<dbReference type="STRING" id="2316362.A0A4Q2DY17"/>
<feature type="compositionally biased region" description="Basic and acidic residues" evidence="1">
    <location>
        <begin position="914"/>
        <end position="924"/>
    </location>
</feature>
<feature type="region of interest" description="Disordered" evidence="1">
    <location>
        <begin position="914"/>
        <end position="963"/>
    </location>
</feature>
<feature type="compositionally biased region" description="Low complexity" evidence="1">
    <location>
        <begin position="633"/>
        <end position="656"/>
    </location>
</feature>
<feature type="region of interest" description="Disordered" evidence="1">
    <location>
        <begin position="167"/>
        <end position="192"/>
    </location>
</feature>